<protein>
    <submittedName>
        <fullName evidence="1">Uncharacterized protein</fullName>
    </submittedName>
</protein>
<keyword evidence="2" id="KW-1185">Reference proteome</keyword>
<organism evidence="1 2">
    <name type="scientific">Rhododendron molle</name>
    <name type="common">Chinese azalea</name>
    <name type="synonym">Azalea mollis</name>
    <dbReference type="NCBI Taxonomy" id="49168"/>
    <lineage>
        <taxon>Eukaryota</taxon>
        <taxon>Viridiplantae</taxon>
        <taxon>Streptophyta</taxon>
        <taxon>Embryophyta</taxon>
        <taxon>Tracheophyta</taxon>
        <taxon>Spermatophyta</taxon>
        <taxon>Magnoliopsida</taxon>
        <taxon>eudicotyledons</taxon>
        <taxon>Gunneridae</taxon>
        <taxon>Pentapetalae</taxon>
        <taxon>asterids</taxon>
        <taxon>Ericales</taxon>
        <taxon>Ericaceae</taxon>
        <taxon>Ericoideae</taxon>
        <taxon>Rhodoreae</taxon>
        <taxon>Rhododendron</taxon>
    </lineage>
</organism>
<dbReference type="Proteomes" id="UP001062846">
    <property type="component" value="Chromosome 7"/>
</dbReference>
<sequence>MFVGGLHHASSPMLLEHCFAELDQLPSFAIGLCTVRLLALGPEIRTGFLKGEKPIQLREGEEIIVSTDYTLKGDEKMISMSYQKLAVDLKPGNVILWADGTITLTVLSCDPANGTVRCRCENTAVLGERKNVNLPGIVVDLPTLTEKDKDDILQWGVPNNIDLIALSFVCKGSDLVNVRKVLGSHAKNIQLMSKVCELIKFLLVNHLLIIILTLPLGIGGLLGSKSFAKPLLYANDDKAMAVMFAAFGRVSNCQRMIGHHYLTDSALFGFNIQATAPTHELVLLYLGSTFRYD</sequence>
<dbReference type="EMBL" id="CM046394">
    <property type="protein sequence ID" value="KAI8548143.1"/>
    <property type="molecule type" value="Genomic_DNA"/>
</dbReference>
<proteinExistence type="predicted"/>
<evidence type="ECO:0000313" key="2">
    <source>
        <dbReference type="Proteomes" id="UP001062846"/>
    </source>
</evidence>
<comment type="caution">
    <text evidence="1">The sequence shown here is derived from an EMBL/GenBank/DDBJ whole genome shotgun (WGS) entry which is preliminary data.</text>
</comment>
<reference evidence="1" key="1">
    <citation type="submission" date="2022-02" db="EMBL/GenBank/DDBJ databases">
        <title>Plant Genome Project.</title>
        <authorList>
            <person name="Zhang R.-G."/>
        </authorList>
    </citation>
    <scope>NUCLEOTIDE SEQUENCE</scope>
    <source>
        <strain evidence="1">AT1</strain>
    </source>
</reference>
<gene>
    <name evidence="1" type="ORF">RHMOL_Rhmol07G0249500</name>
</gene>
<accession>A0ACC0N6D4</accession>
<evidence type="ECO:0000313" key="1">
    <source>
        <dbReference type="EMBL" id="KAI8548143.1"/>
    </source>
</evidence>
<name>A0ACC0N6D4_RHOML</name>